<feature type="region of interest" description="Disordered" evidence="2">
    <location>
        <begin position="79"/>
        <end position="247"/>
    </location>
</feature>
<feature type="compositionally biased region" description="Low complexity" evidence="2">
    <location>
        <begin position="508"/>
        <end position="518"/>
    </location>
</feature>
<feature type="region of interest" description="Disordered" evidence="2">
    <location>
        <begin position="508"/>
        <end position="557"/>
    </location>
</feature>
<dbReference type="Pfam" id="PF16978">
    <property type="entry name" value="CRIM"/>
    <property type="match status" value="1"/>
</dbReference>
<gene>
    <name evidence="5" type="ORF">K469DRAFT_662191</name>
</gene>
<feature type="domain" description="CRIM" evidence="3">
    <location>
        <begin position="343"/>
        <end position="499"/>
    </location>
</feature>
<dbReference type="InterPro" id="IPR031567">
    <property type="entry name" value="CRIM_dom"/>
</dbReference>
<evidence type="ECO:0000313" key="5">
    <source>
        <dbReference type="EMBL" id="KAF2187280.1"/>
    </source>
</evidence>
<name>A0A6A6EAW8_9PEZI</name>
<accession>A0A6A6EAW8</accession>
<dbReference type="AlphaFoldDB" id="A0A6A6EAW8"/>
<organism evidence="5 6">
    <name type="scientific">Zopfia rhizophila CBS 207.26</name>
    <dbReference type="NCBI Taxonomy" id="1314779"/>
    <lineage>
        <taxon>Eukaryota</taxon>
        <taxon>Fungi</taxon>
        <taxon>Dikarya</taxon>
        <taxon>Ascomycota</taxon>
        <taxon>Pezizomycotina</taxon>
        <taxon>Dothideomycetes</taxon>
        <taxon>Dothideomycetes incertae sedis</taxon>
        <taxon>Zopfiaceae</taxon>
        <taxon>Zopfia</taxon>
    </lineage>
</organism>
<dbReference type="PANTHER" id="PTHR13335">
    <property type="entry name" value="TARGET OF RAPAMYCIN COMPLEX 2 SUBUNIT MAPKAP1"/>
    <property type="match status" value="1"/>
</dbReference>
<feature type="compositionally biased region" description="Acidic residues" evidence="2">
    <location>
        <begin position="121"/>
        <end position="138"/>
    </location>
</feature>
<evidence type="ECO:0000259" key="3">
    <source>
        <dbReference type="Pfam" id="PF16978"/>
    </source>
</evidence>
<sequence length="834" mass="91455">MSLLQNEDFVLYQLRTAYLSSIKDGVGERLINVNSSVLNNPAFRAAGWVPNAADIKRTYSPPIPTAITSEYFQAPRSAGLKAPEGFGDDEEEGGMVTGGGGSNDTVGPTLNTKRRRRKEQLEEDDSSDLSDESDDDGDGAQRPANQIKFTKMPLRTRAGSSPIPGSALRNRLMDNGEGPSVMITSPSRPPDSRLRRGSLGQVEAIKERARRDTVTSSEMSSENELDSVVFQKKKVNPHRAAKASHLLAQRIQEDERERLEALDEGNESDDSTLSSEFSGTADSASLLGEADDPLDSSPPPGLPNMPSAIAPFNTSPKKQQKAPAPALQALPPPRPISFVPPISALTQALQAKEQKPSNPLQRFASLSASSEAQMNPIYIKIYCPFSSKASKPIELLLRKFDDDNVAVSVSEAIGFALWRYQEEKMEPPLSIEKMSVNCWVLRMYDDGEVDDEFPPLTRNKPLMDFASNNSRGMRPRAREKPWDEFALVEATEREVAENEKLTPKYSREAAAALASQKSSSEDKPEVKPPPQPMAARAKSFRNPITGPSFAPTATRKDLSKTMDAPAIPTSHSATRTGAPKTVTVHYTDENFNTKHVPVPCTTDTYIAEIFDKVCRDLHLDKGLFVLKVSGSTTVAPSDRTVEALGSRMDLDLLRRRFVGDGVFGIAGSPGSSSPNAPLIISTGGAPKKTKKGDRTAAAVSGQALIHPLAKHNDNLLGNTTYYRRYAVLRKQPMSFASSTSRILALDNEYIHIMPGENTTNTKALFEAQPKTTTVHFSSIVGSKVSKKHPRMFRVIVFKERETKRYDFEAQGHEEAVEIVREIKMGVERFQEGIV</sequence>
<dbReference type="InterPro" id="IPR031313">
    <property type="entry name" value="Sin1_PH_dom"/>
</dbReference>
<dbReference type="EMBL" id="ML994627">
    <property type="protein sequence ID" value="KAF2187280.1"/>
    <property type="molecule type" value="Genomic_DNA"/>
</dbReference>
<dbReference type="GO" id="GO:0005737">
    <property type="term" value="C:cytoplasm"/>
    <property type="evidence" value="ECO:0007669"/>
    <property type="project" value="TreeGrafter"/>
</dbReference>
<feature type="compositionally biased region" description="Basic and acidic residues" evidence="2">
    <location>
        <begin position="204"/>
        <end position="213"/>
    </location>
</feature>
<comment type="similarity">
    <text evidence="1">Belongs to the SIN1 family.</text>
</comment>
<dbReference type="InterPro" id="IPR008828">
    <property type="entry name" value="Sin1/Avo1"/>
</dbReference>
<evidence type="ECO:0000313" key="6">
    <source>
        <dbReference type="Proteomes" id="UP000800200"/>
    </source>
</evidence>
<feature type="region of interest" description="Disordered" evidence="2">
    <location>
        <begin position="260"/>
        <end position="333"/>
    </location>
</feature>
<feature type="compositionally biased region" description="Basic residues" evidence="2">
    <location>
        <begin position="231"/>
        <end position="242"/>
    </location>
</feature>
<dbReference type="GO" id="GO:0005546">
    <property type="term" value="F:phosphatidylinositol-4,5-bisphosphate binding"/>
    <property type="evidence" value="ECO:0007669"/>
    <property type="project" value="TreeGrafter"/>
</dbReference>
<evidence type="ECO:0000256" key="2">
    <source>
        <dbReference type="SAM" id="MobiDB-lite"/>
    </source>
</evidence>
<dbReference type="GO" id="GO:0031932">
    <property type="term" value="C:TORC2 complex"/>
    <property type="evidence" value="ECO:0007669"/>
    <property type="project" value="InterPro"/>
</dbReference>
<keyword evidence="6" id="KW-1185">Reference proteome</keyword>
<evidence type="ECO:0000259" key="4">
    <source>
        <dbReference type="Pfam" id="PF16979"/>
    </source>
</evidence>
<dbReference type="PANTHER" id="PTHR13335:SF1">
    <property type="entry name" value="TARGET OF RAPAMYCIN COMPLEX 2 SUBUNIT MAPKAP1"/>
    <property type="match status" value="1"/>
</dbReference>
<dbReference type="GO" id="GO:0005886">
    <property type="term" value="C:plasma membrane"/>
    <property type="evidence" value="ECO:0007669"/>
    <property type="project" value="TreeGrafter"/>
</dbReference>
<dbReference type="InterPro" id="IPR011993">
    <property type="entry name" value="PH-like_dom_sf"/>
</dbReference>
<dbReference type="Proteomes" id="UP000800200">
    <property type="component" value="Unassembled WGS sequence"/>
</dbReference>
<dbReference type="GO" id="GO:0038203">
    <property type="term" value="P:TORC2 signaling"/>
    <property type="evidence" value="ECO:0007669"/>
    <property type="project" value="TreeGrafter"/>
</dbReference>
<evidence type="ECO:0008006" key="7">
    <source>
        <dbReference type="Google" id="ProtNLM"/>
    </source>
</evidence>
<reference evidence="5" key="1">
    <citation type="journal article" date="2020" name="Stud. Mycol.">
        <title>101 Dothideomycetes genomes: a test case for predicting lifestyles and emergence of pathogens.</title>
        <authorList>
            <person name="Haridas S."/>
            <person name="Albert R."/>
            <person name="Binder M."/>
            <person name="Bloem J."/>
            <person name="Labutti K."/>
            <person name="Salamov A."/>
            <person name="Andreopoulos B."/>
            <person name="Baker S."/>
            <person name="Barry K."/>
            <person name="Bills G."/>
            <person name="Bluhm B."/>
            <person name="Cannon C."/>
            <person name="Castanera R."/>
            <person name="Culley D."/>
            <person name="Daum C."/>
            <person name="Ezra D."/>
            <person name="Gonzalez J."/>
            <person name="Henrissat B."/>
            <person name="Kuo A."/>
            <person name="Liang C."/>
            <person name="Lipzen A."/>
            <person name="Lutzoni F."/>
            <person name="Magnuson J."/>
            <person name="Mondo S."/>
            <person name="Nolan M."/>
            <person name="Ohm R."/>
            <person name="Pangilinan J."/>
            <person name="Park H.-J."/>
            <person name="Ramirez L."/>
            <person name="Alfaro M."/>
            <person name="Sun H."/>
            <person name="Tritt A."/>
            <person name="Yoshinaga Y."/>
            <person name="Zwiers L.-H."/>
            <person name="Turgeon B."/>
            <person name="Goodwin S."/>
            <person name="Spatafora J."/>
            <person name="Crous P."/>
            <person name="Grigoriev I."/>
        </authorList>
    </citation>
    <scope>NUCLEOTIDE SEQUENCE</scope>
    <source>
        <strain evidence="5">CBS 207.26</strain>
    </source>
</reference>
<feature type="domain" description="SIN1-type PH" evidence="4">
    <location>
        <begin position="721"/>
        <end position="827"/>
    </location>
</feature>
<proteinExistence type="inferred from homology"/>
<feature type="compositionally biased region" description="Polar residues" evidence="2">
    <location>
        <begin position="271"/>
        <end position="283"/>
    </location>
</feature>
<evidence type="ECO:0000256" key="1">
    <source>
        <dbReference type="ARBA" id="ARBA00009407"/>
    </source>
</evidence>
<dbReference type="OrthoDB" id="241990at2759"/>
<dbReference type="Pfam" id="PF16979">
    <property type="entry name" value="SIN1_PH"/>
    <property type="match status" value="1"/>
</dbReference>
<dbReference type="Gene3D" id="2.30.29.30">
    <property type="entry name" value="Pleckstrin-homology domain (PH domain)/Phosphotyrosine-binding domain (PTB)"/>
    <property type="match status" value="1"/>
</dbReference>
<protein>
    <recommendedName>
        <fullName evidence="7">Stress-activated map kinase-interacting protein-like protein</fullName>
    </recommendedName>
</protein>